<keyword evidence="3 4" id="KW-0456">Lyase</keyword>
<dbReference type="Gene3D" id="3.20.20.120">
    <property type="entry name" value="Enolase-like C-terminal domain"/>
    <property type="match status" value="1"/>
</dbReference>
<comment type="function">
    <text evidence="4">Converts 2-succinyl-6-hydroxy-2,4-cyclohexadiene-1-carboxylate (SHCHC) to 2-succinylbenzoate (OSB).</text>
</comment>
<dbReference type="PANTHER" id="PTHR48073:SF2">
    <property type="entry name" value="O-SUCCINYLBENZOATE SYNTHASE"/>
    <property type="match status" value="1"/>
</dbReference>
<feature type="domain" description="Mandelate racemase/muconate lactonizing enzyme C-terminal" evidence="5">
    <location>
        <begin position="123"/>
        <end position="227"/>
    </location>
</feature>
<feature type="active site" description="Proton acceptor" evidence="4">
    <location>
        <position position="254"/>
    </location>
</feature>
<dbReference type="SFLD" id="SFLDS00001">
    <property type="entry name" value="Enolase"/>
    <property type="match status" value="1"/>
</dbReference>
<dbReference type="EC" id="4.2.1.113" evidence="4"/>
<feature type="binding site" evidence="4">
    <location>
        <position position="207"/>
    </location>
    <ligand>
        <name>Mg(2+)</name>
        <dbReference type="ChEBI" id="CHEBI:18420"/>
    </ligand>
</feature>
<evidence type="ECO:0000256" key="4">
    <source>
        <dbReference type="HAMAP-Rule" id="MF_00470"/>
    </source>
</evidence>
<dbReference type="InterPro" id="IPR010196">
    <property type="entry name" value="OSB_synthase_MenC1"/>
</dbReference>
<name>A0ABD5TFM1_9EURY</name>
<keyword evidence="1 4" id="KW-0479">Metal-binding</keyword>
<dbReference type="PANTHER" id="PTHR48073">
    <property type="entry name" value="O-SUCCINYLBENZOATE SYNTHASE-RELATED"/>
    <property type="match status" value="1"/>
</dbReference>
<dbReference type="HAMAP" id="MF_00470">
    <property type="entry name" value="MenC_1"/>
    <property type="match status" value="1"/>
</dbReference>
<organism evidence="6 7">
    <name type="scientific">Halobaculum halobium</name>
    <dbReference type="NCBI Taxonomy" id="3032281"/>
    <lineage>
        <taxon>Archaea</taxon>
        <taxon>Methanobacteriati</taxon>
        <taxon>Methanobacteriota</taxon>
        <taxon>Stenosarchaea group</taxon>
        <taxon>Halobacteria</taxon>
        <taxon>Halobacteriales</taxon>
        <taxon>Haloferacaceae</taxon>
        <taxon>Halobaculum</taxon>
    </lineage>
</organism>
<keyword evidence="4" id="KW-0474">Menaquinone biosynthesis</keyword>
<comment type="similarity">
    <text evidence="4">Belongs to the mandelate racemase/muconate lactonizing enzyme family. MenC type 1 subfamily.</text>
</comment>
<keyword evidence="7" id="KW-1185">Reference proteome</keyword>
<dbReference type="GO" id="GO:0000287">
    <property type="term" value="F:magnesium ion binding"/>
    <property type="evidence" value="ECO:0007669"/>
    <property type="project" value="UniProtKB-UniRule"/>
</dbReference>
<comment type="pathway">
    <text evidence="4">Quinol/quinone metabolism; menaquinone biosynthesis.</text>
</comment>
<evidence type="ECO:0000313" key="7">
    <source>
        <dbReference type="Proteomes" id="UP001596443"/>
    </source>
</evidence>
<dbReference type="SUPFAM" id="SSF54826">
    <property type="entry name" value="Enolase N-terminal domain-like"/>
    <property type="match status" value="1"/>
</dbReference>
<dbReference type="GO" id="GO:0043748">
    <property type="term" value="F:O-succinylbenzoate synthase activity"/>
    <property type="evidence" value="ECO:0007669"/>
    <property type="project" value="UniProtKB-EC"/>
</dbReference>
<proteinExistence type="inferred from homology"/>
<protein>
    <recommendedName>
        <fullName evidence="4">o-succinylbenzoate synthase</fullName>
        <shortName evidence="4">OSB synthase</shortName>
        <shortName evidence="4">OSBS</shortName>
        <ecNumber evidence="4">4.2.1.113</ecNumber>
    </recommendedName>
    <alternativeName>
        <fullName evidence="4">4-(2'-carboxyphenyl)-4-oxybutyric acid synthase</fullName>
    </alternativeName>
    <alternativeName>
        <fullName evidence="4">o-succinylbenzoic acid synthase</fullName>
    </alternativeName>
</protein>
<keyword evidence="2 4" id="KW-0460">Magnesium</keyword>
<dbReference type="SFLD" id="SFLDF00009">
    <property type="entry name" value="o-succinylbenzoate_synthase"/>
    <property type="match status" value="1"/>
</dbReference>
<evidence type="ECO:0000256" key="2">
    <source>
        <dbReference type="ARBA" id="ARBA00022842"/>
    </source>
</evidence>
<comment type="catalytic activity">
    <reaction evidence="4">
        <text>(1R,6R)-6-hydroxy-2-succinyl-cyclohexa-2,4-diene-1-carboxylate = 2-succinylbenzoate + H2O</text>
        <dbReference type="Rhea" id="RHEA:10196"/>
        <dbReference type="ChEBI" id="CHEBI:15377"/>
        <dbReference type="ChEBI" id="CHEBI:18325"/>
        <dbReference type="ChEBI" id="CHEBI:58689"/>
        <dbReference type="EC" id="4.2.1.113"/>
    </reaction>
</comment>
<dbReference type="SUPFAM" id="SSF51604">
    <property type="entry name" value="Enolase C-terminal domain-like"/>
    <property type="match status" value="1"/>
</dbReference>
<dbReference type="SMART" id="SM00922">
    <property type="entry name" value="MR_MLE"/>
    <property type="match status" value="1"/>
</dbReference>
<dbReference type="AlphaFoldDB" id="A0ABD5TFM1"/>
<dbReference type="EMBL" id="JBHSWX010000012">
    <property type="protein sequence ID" value="MFC6785982.1"/>
    <property type="molecule type" value="Genomic_DNA"/>
</dbReference>
<dbReference type="Pfam" id="PF13378">
    <property type="entry name" value="MR_MLE_C"/>
    <property type="match status" value="1"/>
</dbReference>
<reference evidence="6 7" key="1">
    <citation type="journal article" date="2019" name="Int. J. Syst. Evol. Microbiol.">
        <title>The Global Catalogue of Microorganisms (GCM) 10K type strain sequencing project: providing services to taxonomists for standard genome sequencing and annotation.</title>
        <authorList>
            <consortium name="The Broad Institute Genomics Platform"/>
            <consortium name="The Broad Institute Genome Sequencing Center for Infectious Disease"/>
            <person name="Wu L."/>
            <person name="Ma J."/>
        </authorList>
    </citation>
    <scope>NUCLEOTIDE SEQUENCE [LARGE SCALE GENOMIC DNA]</scope>
    <source>
        <strain evidence="6 7">SYNS20</strain>
    </source>
</reference>
<comment type="cofactor">
    <cofactor evidence="4">
        <name>a divalent metal cation</name>
        <dbReference type="ChEBI" id="CHEBI:60240"/>
    </cofactor>
</comment>
<feature type="binding site" evidence="4">
    <location>
        <position position="182"/>
    </location>
    <ligand>
        <name>Mg(2+)</name>
        <dbReference type="ChEBI" id="CHEBI:18420"/>
    </ligand>
</feature>
<sequence length="350" mass="34827">MSVVALRGFAVDLATPLATAAGDIETRAGTIVRVDIGGATGVGEATPLPGWTESPSECRGALERARDDGVPPGPEAPAARHAVTTAYRDAFARRAGRAVAATLARGSPPLSVPANATVGDGTVAETVADAETAVASGYRTVKLKVGTRPVEEDVDRVRAVDDALGAAETNDTDGDAIALRVDANGGWDRADARRALAALEGLVEYVEQPLPADDLAGHAALRGVGAPVALDESLTQYRVGEVIAAGAADAVVLKPMALGGPSRALAAGRAAAHAGVDPVVTTTIDAAVARTAAVHVAAALPDGDERAHGLATGDLLATDLVADDPAPVADGRIMVPAGPGLAGNAFGGLA</sequence>
<dbReference type="InterPro" id="IPR013342">
    <property type="entry name" value="Mandelate_racemase_C"/>
</dbReference>
<dbReference type="InterPro" id="IPR036849">
    <property type="entry name" value="Enolase-like_C_sf"/>
</dbReference>
<evidence type="ECO:0000256" key="3">
    <source>
        <dbReference type="ARBA" id="ARBA00023239"/>
    </source>
</evidence>
<dbReference type="InterPro" id="IPR029065">
    <property type="entry name" value="Enolase_C-like"/>
</dbReference>
<comment type="caution">
    <text evidence="6">The sequence shown here is derived from an EMBL/GenBank/DDBJ whole genome shotgun (WGS) entry which is preliminary data.</text>
</comment>
<dbReference type="InterPro" id="IPR029017">
    <property type="entry name" value="Enolase-like_N"/>
</dbReference>
<dbReference type="RefSeq" id="WP_284062799.1">
    <property type="nucleotide sequence ID" value="NZ_CP126158.1"/>
</dbReference>
<dbReference type="Gene3D" id="3.30.390.10">
    <property type="entry name" value="Enolase-like, N-terminal domain"/>
    <property type="match status" value="1"/>
</dbReference>
<evidence type="ECO:0000313" key="6">
    <source>
        <dbReference type="EMBL" id="MFC6785982.1"/>
    </source>
</evidence>
<dbReference type="GO" id="GO:0009234">
    <property type="term" value="P:menaquinone biosynthetic process"/>
    <property type="evidence" value="ECO:0007669"/>
    <property type="project" value="UniProtKB-UniRule"/>
</dbReference>
<dbReference type="GeneID" id="81209044"/>
<evidence type="ECO:0000256" key="1">
    <source>
        <dbReference type="ARBA" id="ARBA00022723"/>
    </source>
</evidence>
<dbReference type="Proteomes" id="UP001596443">
    <property type="component" value="Unassembled WGS sequence"/>
</dbReference>
<dbReference type="SFLD" id="SFLDG00180">
    <property type="entry name" value="muconate_cycloisomerase"/>
    <property type="match status" value="1"/>
</dbReference>
<accession>A0ABD5TFM1</accession>
<gene>
    <name evidence="4" type="primary">menC</name>
    <name evidence="6" type="ORF">ACFQFD_08315</name>
</gene>
<feature type="binding site" evidence="4">
    <location>
        <position position="231"/>
    </location>
    <ligand>
        <name>Mg(2+)</name>
        <dbReference type="ChEBI" id="CHEBI:18420"/>
    </ligand>
</feature>
<feature type="active site" description="Proton donor" evidence="4">
    <location>
        <position position="144"/>
    </location>
</feature>
<comment type="pathway">
    <text evidence="4">Quinol/quinone metabolism; 1,4-dihydroxy-2-naphthoate biosynthesis; 1,4-dihydroxy-2-naphthoate from chorismate: step 4/7.</text>
</comment>
<evidence type="ECO:0000259" key="5">
    <source>
        <dbReference type="SMART" id="SM00922"/>
    </source>
</evidence>